<dbReference type="Gene3D" id="3.40.50.720">
    <property type="entry name" value="NAD(P)-binding Rossmann-like Domain"/>
    <property type="match status" value="1"/>
</dbReference>
<dbReference type="PANTHER" id="PTHR42879">
    <property type="entry name" value="3-OXOACYL-(ACYL-CARRIER-PROTEIN) REDUCTASE"/>
    <property type="match status" value="1"/>
</dbReference>
<comment type="caution">
    <text evidence="2">The sequence shown here is derived from an EMBL/GenBank/DDBJ whole genome shotgun (WGS) entry which is preliminary data.</text>
</comment>
<dbReference type="AlphaFoldDB" id="A0A1S8YMK0"/>
<comment type="similarity">
    <text evidence="1">Belongs to the short-chain dehydrogenases/reductases (SDR) family.</text>
</comment>
<evidence type="ECO:0000256" key="1">
    <source>
        <dbReference type="ARBA" id="ARBA00006484"/>
    </source>
</evidence>
<dbReference type="InterPro" id="IPR002347">
    <property type="entry name" value="SDR_fam"/>
</dbReference>
<dbReference type="Proteomes" id="UP000190667">
    <property type="component" value="Unassembled WGS sequence"/>
</dbReference>
<dbReference type="InterPro" id="IPR050259">
    <property type="entry name" value="SDR"/>
</dbReference>
<accession>A0A1S8YMK0</accession>
<dbReference type="Pfam" id="PF13561">
    <property type="entry name" value="adh_short_C2"/>
    <property type="match status" value="1"/>
</dbReference>
<evidence type="ECO:0000313" key="3">
    <source>
        <dbReference type="Proteomes" id="UP000190667"/>
    </source>
</evidence>
<keyword evidence="3" id="KW-1185">Reference proteome</keyword>
<name>A0A1S8YMK0_9GAMM</name>
<sequence>MKIELTGRRALVTGSTAGIGFAIAEGLALAGASVVINGRGEERVSSALQALRSRNPDGDFSGVAADLSTAEGSAKLTGLVQDTDILINNLGTAHLNGFFEQQDSEWLDLFQLNVMSGVRTARYYLPAMMNRGWGRVVFISSESAIMIPSEMIDYGMTKTAQLAISRGLAELAGGTGVTVNAVLPGPTRSEILSNWMKVTAEEQGTTQEEAEQAFLKKMRPTTLIKRFTTTEEIANMVVYVCSEQAAGTTGAALRVDGGVVRALF</sequence>
<dbReference type="OrthoDB" id="9793325at2"/>
<gene>
    <name evidence="2" type="ORF">BTJ39_09655</name>
</gene>
<dbReference type="InterPro" id="IPR036291">
    <property type="entry name" value="NAD(P)-bd_dom_sf"/>
</dbReference>
<proteinExistence type="inferred from homology"/>
<dbReference type="STRING" id="1926881.BTJ39_09655"/>
<evidence type="ECO:0000313" key="2">
    <source>
        <dbReference type="EMBL" id="OON40152.1"/>
    </source>
</evidence>
<organism evidence="2 3">
    <name type="scientific">Izhakiella australiensis</name>
    <dbReference type="NCBI Taxonomy" id="1926881"/>
    <lineage>
        <taxon>Bacteria</taxon>
        <taxon>Pseudomonadati</taxon>
        <taxon>Pseudomonadota</taxon>
        <taxon>Gammaproteobacteria</taxon>
        <taxon>Enterobacterales</taxon>
        <taxon>Erwiniaceae</taxon>
        <taxon>Izhakiella</taxon>
    </lineage>
</organism>
<reference evidence="2 3" key="1">
    <citation type="submission" date="2016-12" db="EMBL/GenBank/DDBJ databases">
        <title>Izhakiella australiana sp. nov. of genus Izhakiella isolated from Australian desert.</title>
        <authorList>
            <person name="Ji M."/>
        </authorList>
    </citation>
    <scope>NUCLEOTIDE SEQUENCE [LARGE SCALE GENOMIC DNA]</scope>
    <source>
        <strain evidence="2 3">D4N98</strain>
    </source>
</reference>
<dbReference type="EMBL" id="MRUL01000005">
    <property type="protein sequence ID" value="OON40152.1"/>
    <property type="molecule type" value="Genomic_DNA"/>
</dbReference>
<dbReference type="RefSeq" id="WP_078002481.1">
    <property type="nucleotide sequence ID" value="NZ_MRUL01000005.1"/>
</dbReference>
<protein>
    <submittedName>
        <fullName evidence="2">Oxidoreductase</fullName>
    </submittedName>
</protein>
<dbReference type="SUPFAM" id="SSF51735">
    <property type="entry name" value="NAD(P)-binding Rossmann-fold domains"/>
    <property type="match status" value="1"/>
</dbReference>
<dbReference type="PRINTS" id="PR00081">
    <property type="entry name" value="GDHRDH"/>
</dbReference>